<reference evidence="1 2" key="1">
    <citation type="journal article" date="2021" name="Sci. Rep.">
        <title>The distribution of antibiotic resistance genes in chicken gut microbiota commensals.</title>
        <authorList>
            <person name="Juricova H."/>
            <person name="Matiasovicova J."/>
            <person name="Kubasova T."/>
            <person name="Cejkova D."/>
            <person name="Rychlik I."/>
        </authorList>
    </citation>
    <scope>NUCLEOTIDE SEQUENCE [LARGE SCALE GENOMIC DNA]</scope>
    <source>
        <strain evidence="1 2">An537</strain>
    </source>
</reference>
<name>A0ABS2GJX7_9FIRM</name>
<sequence length="1203" mass="125823">MRANSPMRLADDGALISASQLVVNTKDTVENTGTLLGDSIVISADTLQQGGHIRAKTLGVTTIGDIVTTGTIDATDTVQLLAGRDIRMNNTITHLQNQDVLTSMAGIVVSGDEGVLLLSANRDVTLAGATLSAMGDKSSIAIGAGRNVDLSTDTLMAKQDMTQDSNNYLRTYRKTELSTAIAGHDITILAKKDVTGRAATIEGTGDVRLGAGQILTLTNGETISKDSFGAKYKVSGLLSSTTTTMKRDSEHRSVDGSLVTGRTVTMESGKDMHLTAATVVGDTAVTLRAGGNLTATAAEQYDHEASMISVKKSGLMGSGLGIMIGTQQTKDTAMGEGITQIGTVIGSGQGLATVEASTHIHLTSSDVIGAKGIHIEGNSVTLDGKNNITRERYEHEASSSGLSISLGGSVANAATTAVDYLQQANHRNDKRLAALETLEAGKSLKEGLAKVRGYTSITEAGVQAAYTQAAGQAMQDMTKANLQAMTAQTMGPGTTWDAAASMKAAGQGKATMGLSAKANDADFITQETATNKAAKRDSLVNIHVGIGSSHSKSVTEINETTYAGGSVQSADGTVRIIARGDSNTTSNADTIVNGNITAIGQTIQGKVVDLQAKGDVNLLAGTNTTHVTEDSKSSGWSVGASIGTTGFLSGDIGINKAKSEGLTDKATHTGTTVVGSDAVQISSGKDTNMIGSQVQGNKITAKIGGALQITSLQDTDNYKANSKNSSLSVGFSGVGVTSFTPYAGKGTTNSTYESVTNQAGIYAGTDGYDITVKENTTVTGSVIDSEATPDKNSLTTGTLMMKDIENKASYEDSYRGIGYTYDRKYETIMGKAKDHLPISDEERTYVNDRYNRMGLVPDLGMPSSDSVTSTTKSAIAPGKLTVTKEPVNLNTVNRDTKNSLNELGKIFDKKKLEERQELAKLFAKNADEAIHQISESKGWQDGSKEKIALHTLVGGITAELGGHAFIDGGLAGGVNEAAVAKLMNAIGKDNPDMIQIASAVLGYATNKLAGKDGQAGAAVAQWGTKWNVEYSAIRASREKSREQLQKKVNEARYALDSYIYNNQNDIEAAVWNEAEYLKSLYDFRSMQADYMTVQISMGEGLKAASIGCVVDKQGNVYALAAMSPGVGVGVPIKGGYGYVTDHSQDLRNIISGDSFSMSAVAGVGGTLGITSSLESAMAEFDIEPGVELSVSYGNTWFIGNIYE</sequence>
<comment type="caution">
    <text evidence="1">The sequence shown here is derived from an EMBL/GenBank/DDBJ whole genome shotgun (WGS) entry which is preliminary data.</text>
</comment>
<dbReference type="InterPro" id="IPR025157">
    <property type="entry name" value="Hemagglutinin_rpt"/>
</dbReference>
<protein>
    <submittedName>
        <fullName evidence="1">Hemagglutinin repeat-containing protein</fullName>
    </submittedName>
</protein>
<proteinExistence type="predicted"/>
<dbReference type="Pfam" id="PF13332">
    <property type="entry name" value="Fil_haemagg_2"/>
    <property type="match status" value="2"/>
</dbReference>
<gene>
    <name evidence="1" type="ORF">H6A01_10315</name>
</gene>
<dbReference type="Proteomes" id="UP000707138">
    <property type="component" value="Unassembled WGS sequence"/>
</dbReference>
<dbReference type="RefSeq" id="WP_205088539.1">
    <property type="nucleotide sequence ID" value="NZ_JACJLA010000034.1"/>
</dbReference>
<evidence type="ECO:0000313" key="2">
    <source>
        <dbReference type="Proteomes" id="UP000707138"/>
    </source>
</evidence>
<dbReference type="EMBL" id="JACJLA010000034">
    <property type="protein sequence ID" value="MBM6913698.1"/>
    <property type="molecule type" value="Genomic_DNA"/>
</dbReference>
<keyword evidence="2" id="KW-1185">Reference proteome</keyword>
<accession>A0ABS2GJX7</accession>
<evidence type="ECO:0000313" key="1">
    <source>
        <dbReference type="EMBL" id="MBM6913698.1"/>
    </source>
</evidence>
<organism evidence="1 2">
    <name type="scientific">Veillonella magna</name>
    <dbReference type="NCBI Taxonomy" id="464322"/>
    <lineage>
        <taxon>Bacteria</taxon>
        <taxon>Bacillati</taxon>
        <taxon>Bacillota</taxon>
        <taxon>Negativicutes</taxon>
        <taxon>Veillonellales</taxon>
        <taxon>Veillonellaceae</taxon>
        <taxon>Veillonella</taxon>
    </lineage>
</organism>